<dbReference type="GO" id="GO:0012506">
    <property type="term" value="C:vesicle membrane"/>
    <property type="evidence" value="ECO:0007669"/>
    <property type="project" value="InterPro"/>
</dbReference>
<comment type="caution">
    <text evidence="4">The sequence shown here is derived from an EMBL/GenBank/DDBJ whole genome shotgun (WGS) entry which is preliminary data.</text>
</comment>
<evidence type="ECO:0000256" key="1">
    <source>
        <dbReference type="ARBA" id="ARBA00022987"/>
    </source>
</evidence>
<dbReference type="InterPro" id="IPR018493">
    <property type="entry name" value="GvpA-like_CS"/>
</dbReference>
<dbReference type="PROSITE" id="PS00234">
    <property type="entry name" value="GAS_VESICLE_A_1"/>
    <property type="match status" value="1"/>
</dbReference>
<dbReference type="GO" id="GO:0005198">
    <property type="term" value="F:structural molecule activity"/>
    <property type="evidence" value="ECO:0007669"/>
    <property type="project" value="InterPro"/>
</dbReference>
<proteinExistence type="inferred from homology"/>
<dbReference type="Pfam" id="PF00741">
    <property type="entry name" value="Gas_vesicle"/>
    <property type="match status" value="1"/>
</dbReference>
<name>A0A2P8HLI7_9BACI</name>
<comment type="similarity">
    <text evidence="3">Belongs to the gas vesicle GvpA family.</text>
</comment>
<keyword evidence="1" id="KW-0304">Gas vesicle</keyword>
<comment type="subcellular location">
    <subcellularLocation>
        <location evidence="2">Gas vesicle</location>
    </subcellularLocation>
</comment>
<dbReference type="RefSeq" id="WP_106588400.1">
    <property type="nucleotide sequence ID" value="NZ_PYAV01000005.1"/>
</dbReference>
<keyword evidence="5" id="KW-1185">Reference proteome</keyword>
<accession>A0A2P8HLI7</accession>
<evidence type="ECO:0000313" key="5">
    <source>
        <dbReference type="Proteomes" id="UP000242310"/>
    </source>
</evidence>
<dbReference type="GO" id="GO:0031411">
    <property type="term" value="C:gas vesicle"/>
    <property type="evidence" value="ECO:0007669"/>
    <property type="project" value="UniProtKB-SubCell"/>
</dbReference>
<protein>
    <submittedName>
        <fullName evidence="4">Gas vesicle protein GvpA/GvpJ/GvpM family</fullName>
    </submittedName>
</protein>
<dbReference type="Proteomes" id="UP000242310">
    <property type="component" value="Unassembled WGS sequence"/>
</dbReference>
<evidence type="ECO:0000313" key="4">
    <source>
        <dbReference type="EMBL" id="PSL47085.1"/>
    </source>
</evidence>
<dbReference type="EMBL" id="PYAV01000005">
    <property type="protein sequence ID" value="PSL47085.1"/>
    <property type="molecule type" value="Genomic_DNA"/>
</dbReference>
<gene>
    <name evidence="4" type="ORF">B0H94_105241</name>
</gene>
<dbReference type="OrthoDB" id="8453627at2"/>
<dbReference type="PANTHER" id="PTHR35344:SF4">
    <property type="entry name" value="GAS VESICLE PROTEIN A1"/>
    <property type="match status" value="1"/>
</dbReference>
<dbReference type="InterPro" id="IPR050530">
    <property type="entry name" value="GvpA"/>
</dbReference>
<dbReference type="PANTHER" id="PTHR35344">
    <property type="entry name" value="GAS VESICLE STRUCTURAL PROTEIN 2-RELATED"/>
    <property type="match status" value="1"/>
</dbReference>
<dbReference type="InterPro" id="IPR000638">
    <property type="entry name" value="Gas-vesicle_GvpA-like"/>
</dbReference>
<organism evidence="4 5">
    <name type="scientific">Salsuginibacillus halophilus</name>
    <dbReference type="NCBI Taxonomy" id="517424"/>
    <lineage>
        <taxon>Bacteria</taxon>
        <taxon>Bacillati</taxon>
        <taxon>Bacillota</taxon>
        <taxon>Bacilli</taxon>
        <taxon>Bacillales</taxon>
        <taxon>Bacillaceae</taxon>
        <taxon>Salsuginibacillus</taxon>
    </lineage>
</organism>
<sequence>MEHEVLNGQDVTLVDVLDTVLDKGVVLQGSLVITVAGIDLVYIDLKLLVSSVETLLNAAEKHNEIQTSGGE</sequence>
<evidence type="ECO:0000256" key="2">
    <source>
        <dbReference type="ARBA" id="ARBA00035108"/>
    </source>
</evidence>
<dbReference type="AlphaFoldDB" id="A0A2P8HLI7"/>
<reference evidence="4 5" key="1">
    <citation type="submission" date="2018-03" db="EMBL/GenBank/DDBJ databases">
        <title>Genomic Encyclopedia of Type Strains, Phase III (KMG-III): the genomes of soil and plant-associated and newly described type strains.</title>
        <authorList>
            <person name="Whitman W."/>
        </authorList>
    </citation>
    <scope>NUCLEOTIDE SEQUENCE [LARGE SCALE GENOMIC DNA]</scope>
    <source>
        <strain evidence="4 5">CGMCC 1.07653</strain>
    </source>
</reference>
<evidence type="ECO:0000256" key="3">
    <source>
        <dbReference type="ARBA" id="ARBA00035646"/>
    </source>
</evidence>